<dbReference type="InterPro" id="IPR020051">
    <property type="entry name" value="SagB-type_dehydrogenase"/>
</dbReference>
<dbReference type="NCBIfam" id="TIGR03605">
    <property type="entry name" value="antibiot_sagB"/>
    <property type="match status" value="1"/>
</dbReference>
<dbReference type="Pfam" id="PF00881">
    <property type="entry name" value="Nitroreductase"/>
    <property type="match status" value="1"/>
</dbReference>
<protein>
    <recommendedName>
        <fullName evidence="1">Nitroreductase domain-containing protein</fullName>
    </recommendedName>
</protein>
<dbReference type="EMBL" id="LAZR01028757">
    <property type="protein sequence ID" value="KKL61643.1"/>
    <property type="molecule type" value="Genomic_DNA"/>
</dbReference>
<dbReference type="Gene3D" id="3.40.109.10">
    <property type="entry name" value="NADH Oxidase"/>
    <property type="match status" value="2"/>
</dbReference>
<dbReference type="PANTHER" id="PTHR43745:SF2">
    <property type="entry name" value="NITROREDUCTASE MJ1384-RELATED"/>
    <property type="match status" value="1"/>
</dbReference>
<dbReference type="SUPFAM" id="SSF55469">
    <property type="entry name" value="FMN-dependent nitroreductase-like"/>
    <property type="match status" value="2"/>
</dbReference>
<comment type="caution">
    <text evidence="2">The sequence shown here is derived from an EMBL/GenBank/DDBJ whole genome shotgun (WGS) entry which is preliminary data.</text>
</comment>
<sequence>METNRDVEATWEYHEGTKHSFQSVHSSQHLLDFENQPLPFKIYPGLEPIPLPRELEPSGVPALEALAASAAEPEGERLPDLKLLARLLHYSAGITKRIRHPHGEMLFRAASCTGALYHIDLYLVCADLPDLEAGVYHFGAHDFALRQLRRGDFRGELVRATADESAVSLAPAILICSSTFWRNSWKYQARAYRHCFWDSGTILANLLAVTTARRLPARVVCGFVDDWVNRLLGLEPQREVALALVPLGHNSPVGQAPKVGPLALETTPLSRSEVDYPAIQAIHEASSLAEGAQVAAWRGAASVAPLAPPAGRPFPLRPLNDREAPHDSIEEVISRRGSSRRFARQPISLEQLSTALSSIGGIAADFRQSGGRLLNDAYIIVNAVEGLPPGSYVYHPDESALELLREGEFRDEAGDLGLEQALPADASANVFFLTDLAPVLERFGNRGYRVAQLEAAINGGRLYLAAYALGLGATGLTFYDDAVTDFFSPHAEGKSAMFLVALGHPARRRPG</sequence>
<dbReference type="InterPro" id="IPR052544">
    <property type="entry name" value="Bacteriocin_Proc_Enz"/>
</dbReference>
<dbReference type="PANTHER" id="PTHR43745">
    <property type="entry name" value="NITROREDUCTASE MJ1384-RELATED"/>
    <property type="match status" value="1"/>
</dbReference>
<evidence type="ECO:0000259" key="1">
    <source>
        <dbReference type="Pfam" id="PF00881"/>
    </source>
</evidence>
<organism evidence="2">
    <name type="scientific">marine sediment metagenome</name>
    <dbReference type="NCBI Taxonomy" id="412755"/>
    <lineage>
        <taxon>unclassified sequences</taxon>
        <taxon>metagenomes</taxon>
        <taxon>ecological metagenomes</taxon>
    </lineage>
</organism>
<feature type="domain" description="Nitroreductase" evidence="1">
    <location>
        <begin position="333"/>
        <end position="484"/>
    </location>
</feature>
<dbReference type="CDD" id="cd02142">
    <property type="entry name" value="McbC_SagB-like_oxidoreductase"/>
    <property type="match status" value="2"/>
</dbReference>
<dbReference type="InterPro" id="IPR000415">
    <property type="entry name" value="Nitroreductase-like"/>
</dbReference>
<name>A0A0F9DIX5_9ZZZZ</name>
<reference evidence="2" key="1">
    <citation type="journal article" date="2015" name="Nature">
        <title>Complex archaea that bridge the gap between prokaryotes and eukaryotes.</title>
        <authorList>
            <person name="Spang A."/>
            <person name="Saw J.H."/>
            <person name="Jorgensen S.L."/>
            <person name="Zaremba-Niedzwiedzka K."/>
            <person name="Martijn J."/>
            <person name="Lind A.E."/>
            <person name="van Eijk R."/>
            <person name="Schleper C."/>
            <person name="Guy L."/>
            <person name="Ettema T.J."/>
        </authorList>
    </citation>
    <scope>NUCLEOTIDE SEQUENCE</scope>
</reference>
<dbReference type="InterPro" id="IPR029479">
    <property type="entry name" value="Nitroreductase"/>
</dbReference>
<evidence type="ECO:0000313" key="2">
    <source>
        <dbReference type="EMBL" id="KKL61643.1"/>
    </source>
</evidence>
<accession>A0A0F9DIX5</accession>
<dbReference type="AlphaFoldDB" id="A0A0F9DIX5"/>
<proteinExistence type="predicted"/>
<gene>
    <name evidence="2" type="ORF">LCGC14_2193240</name>
</gene>
<dbReference type="GO" id="GO:0016491">
    <property type="term" value="F:oxidoreductase activity"/>
    <property type="evidence" value="ECO:0007669"/>
    <property type="project" value="InterPro"/>
</dbReference>